<organism evidence="1 2">
    <name type="scientific">Nocardioides aquiterrae</name>
    <dbReference type="NCBI Taxonomy" id="203799"/>
    <lineage>
        <taxon>Bacteria</taxon>
        <taxon>Bacillati</taxon>
        <taxon>Actinomycetota</taxon>
        <taxon>Actinomycetes</taxon>
        <taxon>Propionibacteriales</taxon>
        <taxon>Nocardioidaceae</taxon>
        <taxon>Nocardioides</taxon>
    </lineage>
</organism>
<reference evidence="1 2" key="1">
    <citation type="journal article" date="2019" name="Int. J. Syst. Evol. Microbiol.">
        <title>The Global Catalogue of Microorganisms (GCM) 10K type strain sequencing project: providing services to taxonomists for standard genome sequencing and annotation.</title>
        <authorList>
            <consortium name="The Broad Institute Genomics Platform"/>
            <consortium name="The Broad Institute Genome Sequencing Center for Infectious Disease"/>
            <person name="Wu L."/>
            <person name="Ma J."/>
        </authorList>
    </citation>
    <scope>NUCLEOTIDE SEQUENCE [LARGE SCALE GENOMIC DNA]</scope>
    <source>
        <strain evidence="1 2">JCM 11813</strain>
    </source>
</reference>
<comment type="caution">
    <text evidence="1">The sequence shown here is derived from an EMBL/GenBank/DDBJ whole genome shotgun (WGS) entry which is preliminary data.</text>
</comment>
<dbReference type="EMBL" id="BAAAJE010000030">
    <property type="protein sequence ID" value="GAA1163842.1"/>
    <property type="molecule type" value="Genomic_DNA"/>
</dbReference>
<name>A0ABN1URH5_9ACTN</name>
<sequence>MPIDTEIKGSPGSVEGASDWLRSTLGKAVTSSADALAAARSTAGSDWQGETGSTFASTMGTAVGRADALASAASGVAGALDAFAARLSSLQNRMADIRGTAQGAGLTVSAYLIEDPGAGPANPGPPPSGPISPDAAHAYDAAVDAWNAHQDKVRAYNKAAEDAADVRSDLATATQGLQDEYRGLEGPDWVLNASDIAGGFAGAVMEYNASALRGTSKYFGDLASRYVEHIKATPGSFSNADLNYWDDVARNADDVAGAADDLERASKGIPLKVGGALAIAGIGLDIASGEDPVQATASGAGGFLASVGAGAATGAVVGSFVPIPGFGTAAGAVVGAGVGIFTSGAIDSLFENGPDVGAAVDSGLDALEDTAGAIADGAGAVVDGIGGLFD</sequence>
<keyword evidence="2" id="KW-1185">Reference proteome</keyword>
<proteinExistence type="predicted"/>
<protein>
    <recommendedName>
        <fullName evidence="3">WXG100 family type VII secretion target</fullName>
    </recommendedName>
</protein>
<dbReference type="RefSeq" id="WP_343910829.1">
    <property type="nucleotide sequence ID" value="NZ_BAAAJE010000030.1"/>
</dbReference>
<accession>A0ABN1URH5</accession>
<evidence type="ECO:0008006" key="3">
    <source>
        <dbReference type="Google" id="ProtNLM"/>
    </source>
</evidence>
<gene>
    <name evidence="1" type="ORF">GCM10009606_46980</name>
</gene>
<dbReference type="Proteomes" id="UP001499979">
    <property type="component" value="Unassembled WGS sequence"/>
</dbReference>
<evidence type="ECO:0000313" key="2">
    <source>
        <dbReference type="Proteomes" id="UP001499979"/>
    </source>
</evidence>
<evidence type="ECO:0000313" key="1">
    <source>
        <dbReference type="EMBL" id="GAA1163842.1"/>
    </source>
</evidence>